<comment type="caution">
    <text evidence="1">The sequence shown here is derived from an EMBL/GenBank/DDBJ whole genome shotgun (WGS) entry which is preliminary data.</text>
</comment>
<name>A0ABX1TLP0_9GAMM</name>
<protein>
    <submittedName>
        <fullName evidence="1">Uncharacterized protein</fullName>
    </submittedName>
</protein>
<keyword evidence="2" id="KW-1185">Reference proteome</keyword>
<accession>A0ABX1TLP0</accession>
<dbReference type="EMBL" id="SPMZ01000028">
    <property type="protein sequence ID" value="NMQ19584.1"/>
    <property type="molecule type" value="Genomic_DNA"/>
</dbReference>
<reference evidence="1 2" key="1">
    <citation type="submission" date="2019-03" db="EMBL/GenBank/DDBJ databases">
        <title>Metabolic reconstructions from genomes of highly enriched 'Candidatus Accumulibacter' and 'Candidatus Competibacter' bioreactor populations.</title>
        <authorList>
            <person name="Annavajhala M.K."/>
            <person name="Welles L."/>
            <person name="Abbas B."/>
            <person name="Sorokin D."/>
            <person name="Park H."/>
            <person name="Van Loosdrecht M."/>
            <person name="Chandran K."/>
        </authorList>
    </citation>
    <scope>NUCLEOTIDE SEQUENCE [LARGE SCALE GENOMIC DNA]</scope>
    <source>
        <strain evidence="1 2">SBR_G</strain>
    </source>
</reference>
<dbReference type="Proteomes" id="UP000760480">
    <property type="component" value="Unassembled WGS sequence"/>
</dbReference>
<organism evidence="1 2">
    <name type="scientific">Candidatus Competibacter phosphatis</name>
    <dbReference type="NCBI Taxonomy" id="221280"/>
    <lineage>
        <taxon>Bacteria</taxon>
        <taxon>Pseudomonadati</taxon>
        <taxon>Pseudomonadota</taxon>
        <taxon>Gammaproteobacteria</taxon>
        <taxon>Candidatus Competibacteraceae</taxon>
        <taxon>Candidatus Competibacter</taxon>
    </lineage>
</organism>
<evidence type="ECO:0000313" key="2">
    <source>
        <dbReference type="Proteomes" id="UP000760480"/>
    </source>
</evidence>
<evidence type="ECO:0000313" key="1">
    <source>
        <dbReference type="EMBL" id="NMQ19584.1"/>
    </source>
</evidence>
<gene>
    <name evidence="1" type="ORF">E4P82_10485</name>
</gene>
<proteinExistence type="predicted"/>
<sequence length="72" mass="7707">MGLSQAAKVPGSIAPFILILNIESLSVRSHHRLQLELQLLCLGMRRIDLGLGVVNPELDPTTALATFGGDDL</sequence>